<reference evidence="1" key="1">
    <citation type="submission" date="2021-02" db="EMBL/GenBank/DDBJ databases">
        <authorList>
            <person name="Nowell W R."/>
        </authorList>
    </citation>
    <scope>NUCLEOTIDE SEQUENCE</scope>
</reference>
<sequence length="92" mass="10283">MTTSGIQFDSTTRARKDFLPNTVEKECEMQSSSLRDISINGEDSALINVISLINEHETSKDFCNSSSTIYDNQIETDLLNDNIDKECSIIST</sequence>
<dbReference type="EMBL" id="CAJNRE010018401">
    <property type="protein sequence ID" value="CAF2165016.1"/>
    <property type="molecule type" value="Genomic_DNA"/>
</dbReference>
<organism evidence="1 2">
    <name type="scientific">Rotaria magnacalcarata</name>
    <dbReference type="NCBI Taxonomy" id="392030"/>
    <lineage>
        <taxon>Eukaryota</taxon>
        <taxon>Metazoa</taxon>
        <taxon>Spiralia</taxon>
        <taxon>Gnathifera</taxon>
        <taxon>Rotifera</taxon>
        <taxon>Eurotatoria</taxon>
        <taxon>Bdelloidea</taxon>
        <taxon>Philodinida</taxon>
        <taxon>Philodinidae</taxon>
        <taxon>Rotaria</taxon>
    </lineage>
</organism>
<evidence type="ECO:0000313" key="2">
    <source>
        <dbReference type="Proteomes" id="UP000663824"/>
    </source>
</evidence>
<dbReference type="AlphaFoldDB" id="A0A816YMI7"/>
<comment type="caution">
    <text evidence="1">The sequence shown here is derived from an EMBL/GenBank/DDBJ whole genome shotgun (WGS) entry which is preliminary data.</text>
</comment>
<accession>A0A816YMI7</accession>
<dbReference type="Proteomes" id="UP000663824">
    <property type="component" value="Unassembled WGS sequence"/>
</dbReference>
<proteinExistence type="predicted"/>
<protein>
    <submittedName>
        <fullName evidence="1">Uncharacterized protein</fullName>
    </submittedName>
</protein>
<gene>
    <name evidence="1" type="ORF">MBJ925_LOCUS33462</name>
</gene>
<evidence type="ECO:0000313" key="1">
    <source>
        <dbReference type="EMBL" id="CAF2165016.1"/>
    </source>
</evidence>
<name>A0A816YMI7_9BILA</name>